<dbReference type="GO" id="GO:0005634">
    <property type="term" value="C:nucleus"/>
    <property type="evidence" value="ECO:0007669"/>
    <property type="project" value="InterPro"/>
</dbReference>
<name>A0A8C1VGT9_CYPCA</name>
<feature type="domain" description="NF-X1-type" evidence="9">
    <location>
        <begin position="304"/>
        <end position="323"/>
    </location>
</feature>
<dbReference type="GO" id="GO:0008270">
    <property type="term" value="F:zinc ion binding"/>
    <property type="evidence" value="ECO:0007669"/>
    <property type="project" value="UniProtKB-KW"/>
</dbReference>
<organism evidence="10 11">
    <name type="scientific">Cyprinus carpio</name>
    <name type="common">Common carp</name>
    <dbReference type="NCBI Taxonomy" id="7962"/>
    <lineage>
        <taxon>Eukaryota</taxon>
        <taxon>Metazoa</taxon>
        <taxon>Chordata</taxon>
        <taxon>Craniata</taxon>
        <taxon>Vertebrata</taxon>
        <taxon>Euteleostomi</taxon>
        <taxon>Actinopterygii</taxon>
        <taxon>Neopterygii</taxon>
        <taxon>Teleostei</taxon>
        <taxon>Ostariophysi</taxon>
        <taxon>Cypriniformes</taxon>
        <taxon>Cyprinidae</taxon>
        <taxon>Cyprininae</taxon>
        <taxon>Cyprinus</taxon>
    </lineage>
</organism>
<keyword evidence="3" id="KW-0677">Repeat</keyword>
<feature type="domain" description="NF-X1-type" evidence="9">
    <location>
        <begin position="654"/>
        <end position="673"/>
    </location>
</feature>
<evidence type="ECO:0000256" key="5">
    <source>
        <dbReference type="ARBA" id="ARBA00022833"/>
    </source>
</evidence>
<dbReference type="GO" id="GO:0000981">
    <property type="term" value="F:DNA-binding transcription factor activity, RNA polymerase II-specific"/>
    <property type="evidence" value="ECO:0007669"/>
    <property type="project" value="TreeGrafter"/>
</dbReference>
<feature type="region of interest" description="Disordered" evidence="7">
    <location>
        <begin position="1"/>
        <end position="83"/>
    </location>
</feature>
<feature type="compositionally biased region" description="Basic and acidic residues" evidence="7">
    <location>
        <begin position="45"/>
        <end position="56"/>
    </location>
</feature>
<proteinExistence type="inferred from homology"/>
<comment type="similarity">
    <text evidence="1">Belongs to the NFX1 family.</text>
</comment>
<accession>A0A8C1VGT9</accession>
<feature type="domain" description="NF-X1-type" evidence="9">
    <location>
        <begin position="356"/>
        <end position="375"/>
    </location>
</feature>
<keyword evidence="4" id="KW-0863">Zinc-finger</keyword>
<evidence type="ECO:0000256" key="3">
    <source>
        <dbReference type="ARBA" id="ARBA00022737"/>
    </source>
</evidence>
<feature type="transmembrane region" description="Helical" evidence="8">
    <location>
        <begin position="768"/>
        <end position="787"/>
    </location>
</feature>
<keyword evidence="2" id="KW-0479">Metal-binding</keyword>
<feature type="domain" description="NF-X1-type" evidence="9">
    <location>
        <begin position="440"/>
        <end position="460"/>
    </location>
</feature>
<dbReference type="CDD" id="cd06008">
    <property type="entry name" value="NF-X1-zinc-finger"/>
    <property type="match status" value="5"/>
</dbReference>
<evidence type="ECO:0000256" key="8">
    <source>
        <dbReference type="SAM" id="Phobius"/>
    </source>
</evidence>
<dbReference type="InterPro" id="IPR034078">
    <property type="entry name" value="NFX1_fam"/>
</dbReference>
<evidence type="ECO:0000313" key="10">
    <source>
        <dbReference type="Ensembl" id="ENSCCRP00015051670.1"/>
    </source>
</evidence>
<reference evidence="10" key="1">
    <citation type="submission" date="2025-08" db="UniProtKB">
        <authorList>
            <consortium name="Ensembl"/>
        </authorList>
    </citation>
    <scope>IDENTIFICATION</scope>
</reference>
<dbReference type="Proteomes" id="UP000694700">
    <property type="component" value="Unplaced"/>
</dbReference>
<dbReference type="PANTHER" id="PTHR12360:SF1">
    <property type="entry name" value="NF-X1-TYPE ZINC FINGER PROTEIN NFXL1"/>
    <property type="match status" value="1"/>
</dbReference>
<keyword evidence="6" id="KW-0175">Coiled coil</keyword>
<evidence type="ECO:0000256" key="6">
    <source>
        <dbReference type="SAM" id="Coils"/>
    </source>
</evidence>
<feature type="domain" description="NF-X1-type" evidence="9">
    <location>
        <begin position="251"/>
        <end position="270"/>
    </location>
</feature>
<keyword evidence="8" id="KW-0812">Transmembrane</keyword>
<evidence type="ECO:0000259" key="9">
    <source>
        <dbReference type="SMART" id="SM00438"/>
    </source>
</evidence>
<evidence type="ECO:0000256" key="1">
    <source>
        <dbReference type="ARBA" id="ARBA00007269"/>
    </source>
</evidence>
<keyword evidence="8" id="KW-0472">Membrane</keyword>
<dbReference type="PANTHER" id="PTHR12360">
    <property type="entry name" value="NUCLEAR TRANSCRIPTION FACTOR, X-BOX BINDING 1 NFX1"/>
    <property type="match status" value="1"/>
</dbReference>
<evidence type="ECO:0000256" key="4">
    <source>
        <dbReference type="ARBA" id="ARBA00022771"/>
    </source>
</evidence>
<dbReference type="Ensembl" id="ENSCCRT00015053409.1">
    <property type="protein sequence ID" value="ENSCCRP00015051670.1"/>
    <property type="gene ID" value="ENSCCRG00015021177.1"/>
</dbReference>
<feature type="compositionally biased region" description="Acidic residues" evidence="7">
    <location>
        <begin position="69"/>
        <end position="79"/>
    </location>
</feature>
<keyword evidence="5" id="KW-0862">Zinc</keyword>
<dbReference type="Pfam" id="PF01422">
    <property type="entry name" value="zf-NF-X1"/>
    <property type="match status" value="9"/>
</dbReference>
<evidence type="ECO:0000313" key="11">
    <source>
        <dbReference type="Proteomes" id="UP000694700"/>
    </source>
</evidence>
<keyword evidence="8" id="KW-1133">Transmembrane helix</keyword>
<protein>
    <submittedName>
        <fullName evidence="10">Nuclear transcription factor, X-box binding-like 1</fullName>
    </submittedName>
</protein>
<feature type="domain" description="NF-X1-type" evidence="9">
    <location>
        <begin position="383"/>
        <end position="402"/>
    </location>
</feature>
<dbReference type="SMART" id="SM00438">
    <property type="entry name" value="ZnF_NFX"/>
    <property type="match status" value="8"/>
</dbReference>
<evidence type="ECO:0000256" key="7">
    <source>
        <dbReference type="SAM" id="MobiDB-lite"/>
    </source>
</evidence>
<dbReference type="InterPro" id="IPR000967">
    <property type="entry name" value="Znf_NFX1"/>
</dbReference>
<feature type="domain" description="NF-X1-type" evidence="9">
    <location>
        <begin position="592"/>
        <end position="610"/>
    </location>
</feature>
<dbReference type="AlphaFoldDB" id="A0A8C1VGT9"/>
<feature type="domain" description="NF-X1-type" evidence="9">
    <location>
        <begin position="550"/>
        <end position="582"/>
    </location>
</feature>
<evidence type="ECO:0000256" key="2">
    <source>
        <dbReference type="ARBA" id="ARBA00022723"/>
    </source>
</evidence>
<sequence>MDPAWRQRGRGRGQGRGQITANPSTARPPGAVGSEVRGTVSSQSRFEEIRKSDRAAAQRLATEPYSSSSEDEDEDDVSEDGGKRGKILQSALSPYSSHTGDTDVRLLEKTRHYLHEVCQSGGVTCLICIASVRRTQPVRHTHIHTLTHTHSHIHIHSHTHTHTHTYFTAWNTGGPPSKRMWTCCMYNSFQPRSAHREKAVFKLTLSSMAGDCAPCPRVSLQMCACGRQRTERPCASPEWHCDQVCGHPLSCGNHTCERVCHTGVCGECPRAGNRSCSCGKTKSVLPCTVDVPTCGDTCGKKLDCGLHTCSMRCHRGACETCRQEVEKTCRCGRYSKLMPCHKEYLCESKCNKTRACSRHQCKRKCCPGNCPPCDMGCGRMLGCRNHKCPSVCHQGSCYPCPEMVEVRCDCGSTMISVPCGREKSTKPPRCKELCRKPPSCHHSSQEQHRCHFGPCPPCKQPCQRPLAGCVHLCPAPCHDQVLVKATDRALLAGPWEQPSTPAFVRMALPCPSCMVPIPTACLGEHEVSPVPCHTRGPFSCGRSCGRNLACGNHTCILECHHVTAVPNSDKTKAGQECEQCEEGCSKPRPAGCTHPCALACHLGNCPPCRLMVRQRCHCKISSLYIECVKFTSADEQGKQLLSSCQNQCPKQLGCGHRCKLLCHPGECDQSCSQRVKVKCPCKRIKKEFPCSRVRSENDLVVCDETCRELQKKHAEACAAEERAALEGEMRKQQAELEAFEKRQKGRRKKNRKVTEMETEEGVWHRYKLHLLLAICGILLAVAAFCLLQLTNQETDRQNTGQ</sequence>
<feature type="coiled-coil region" evidence="6">
    <location>
        <begin position="715"/>
        <end position="742"/>
    </location>
</feature>
<dbReference type="GO" id="GO:0000977">
    <property type="term" value="F:RNA polymerase II transcription regulatory region sequence-specific DNA binding"/>
    <property type="evidence" value="ECO:0007669"/>
    <property type="project" value="TreeGrafter"/>
</dbReference>